<dbReference type="EC" id="2.7.1.-" evidence="3"/>
<organism evidence="3 4">
    <name type="scientific">Thalassovita mediterranea</name>
    <dbReference type="NCBI Taxonomy" id="340021"/>
    <lineage>
        <taxon>Bacteria</taxon>
        <taxon>Pseudomonadati</taxon>
        <taxon>Pseudomonadota</taxon>
        <taxon>Alphaproteobacteria</taxon>
        <taxon>Rhodobacterales</taxon>
        <taxon>Roseobacteraceae</taxon>
        <taxon>Thalassovita</taxon>
    </lineage>
</organism>
<dbReference type="RefSeq" id="WP_058319204.1">
    <property type="nucleotide sequence ID" value="NZ_CYSF01000012.1"/>
</dbReference>
<dbReference type="Pfam" id="PF07931">
    <property type="entry name" value="CPT"/>
    <property type="match status" value="1"/>
</dbReference>
<accession>A0A0P1H624</accession>
<dbReference type="Proteomes" id="UP000051681">
    <property type="component" value="Unassembled WGS sequence"/>
</dbReference>
<dbReference type="Gene3D" id="3.40.50.300">
    <property type="entry name" value="P-loop containing nucleotide triphosphate hydrolases"/>
    <property type="match status" value="1"/>
</dbReference>
<feature type="active site" evidence="1">
    <location>
        <position position="36"/>
    </location>
</feature>
<sequence length="174" mass="19195">MSRVIFLHGASSAGKTTLAQAIRAAAEDGFMHLSLDHFRDSGAVDRTHYRDWPAQRPAFFEGYHRAVCGFAKAGNDLIIEHILDDPNWLPQLQRGLARQQVMFVGLHTPLDVLNHREVVRGDRAIGSAAQDFANVHRGLRYDLELDGTAAPDLNALKVLAAMQAQRKPSALFAS</sequence>
<evidence type="ECO:0000313" key="3">
    <source>
        <dbReference type="EMBL" id="CUH85126.1"/>
    </source>
</evidence>
<reference evidence="3 4" key="1">
    <citation type="submission" date="2015-09" db="EMBL/GenBank/DDBJ databases">
        <authorList>
            <consortium name="Swine Surveillance"/>
        </authorList>
    </citation>
    <scope>NUCLEOTIDE SEQUENCE [LARGE SCALE GENOMIC DNA]</scope>
    <source>
        <strain evidence="3 4">CECT 8383</strain>
    </source>
</reference>
<dbReference type="PIRSF" id="PIRSF007531">
    <property type="entry name" value="CPT"/>
    <property type="match status" value="1"/>
</dbReference>
<evidence type="ECO:0000256" key="2">
    <source>
        <dbReference type="PIRSR" id="PIRSR007531-2"/>
    </source>
</evidence>
<dbReference type="STRING" id="340021.TM5383_02354"/>
<dbReference type="EMBL" id="CYSF01000012">
    <property type="protein sequence ID" value="CUH85126.1"/>
    <property type="molecule type" value="Genomic_DNA"/>
</dbReference>
<name>A0A0P1H624_9RHOB</name>
<dbReference type="AlphaFoldDB" id="A0A0P1H624"/>
<dbReference type="GO" id="GO:0016740">
    <property type="term" value="F:transferase activity"/>
    <property type="evidence" value="ECO:0007669"/>
    <property type="project" value="UniProtKB-KW"/>
</dbReference>
<protein>
    <submittedName>
        <fullName evidence="3">Chloramphenicol 3-O phosphotransferase</fullName>
        <ecNumber evidence="3">2.7.1.-</ecNumber>
    </submittedName>
</protein>
<dbReference type="OrthoDB" id="67453at2"/>
<gene>
    <name evidence="3" type="ORF">TM5383_02354</name>
</gene>
<dbReference type="InterPro" id="IPR012853">
    <property type="entry name" value="CPT"/>
</dbReference>
<proteinExistence type="predicted"/>
<dbReference type="GO" id="GO:0005524">
    <property type="term" value="F:ATP binding"/>
    <property type="evidence" value="ECO:0007669"/>
    <property type="project" value="InterPro"/>
</dbReference>
<keyword evidence="4" id="KW-1185">Reference proteome</keyword>
<evidence type="ECO:0000313" key="4">
    <source>
        <dbReference type="Proteomes" id="UP000051681"/>
    </source>
</evidence>
<keyword evidence="3" id="KW-0808">Transferase</keyword>
<dbReference type="InterPro" id="IPR027417">
    <property type="entry name" value="P-loop_NTPase"/>
</dbReference>
<feature type="binding site" evidence="2">
    <location>
        <begin position="9"/>
        <end position="16"/>
    </location>
    <ligand>
        <name>ATP</name>
        <dbReference type="ChEBI" id="CHEBI:30616"/>
    </ligand>
</feature>
<dbReference type="SUPFAM" id="SSF52540">
    <property type="entry name" value="P-loop containing nucleoside triphosphate hydrolases"/>
    <property type="match status" value="1"/>
</dbReference>
<evidence type="ECO:0000256" key="1">
    <source>
        <dbReference type="PIRSR" id="PIRSR007531-1"/>
    </source>
</evidence>